<dbReference type="PANTHER" id="PTHR43002">
    <property type="entry name" value="GLYCOGEN DEBRANCHING ENZYME"/>
    <property type="match status" value="1"/>
</dbReference>
<evidence type="ECO:0000259" key="2">
    <source>
        <dbReference type="SMART" id="SM00642"/>
    </source>
</evidence>
<dbReference type="Proteomes" id="UP000228976">
    <property type="component" value="Unassembled WGS sequence"/>
</dbReference>
<evidence type="ECO:0000313" key="4">
    <source>
        <dbReference type="Proteomes" id="UP000228976"/>
    </source>
</evidence>
<gene>
    <name evidence="3" type="ORF">AEAE_0232</name>
</gene>
<dbReference type="OrthoDB" id="3236218at2"/>
<dbReference type="InterPro" id="IPR013783">
    <property type="entry name" value="Ig-like_fold"/>
</dbReference>
<name>A0A261F9I2_9BIFI</name>
<reference evidence="3 4" key="1">
    <citation type="journal article" date="2017" name="BMC Genomics">
        <title>Comparative genomic and phylogenomic analyses of the Bifidobacteriaceae family.</title>
        <authorList>
            <person name="Lugli G.A."/>
            <person name="Milani C."/>
            <person name="Turroni F."/>
            <person name="Duranti S."/>
            <person name="Mancabelli L."/>
            <person name="Mangifesta M."/>
            <person name="Ferrario C."/>
            <person name="Modesto M."/>
            <person name="Mattarelli P."/>
            <person name="Jiri K."/>
            <person name="van Sinderen D."/>
            <person name="Ventura M."/>
        </authorList>
    </citation>
    <scope>NUCLEOTIDE SEQUENCE [LARGE SCALE GENOMIC DNA]</scope>
    <source>
        <strain evidence="3 4">LMG 21773</strain>
    </source>
</reference>
<dbReference type="GO" id="GO:0005980">
    <property type="term" value="P:glycogen catabolic process"/>
    <property type="evidence" value="ECO:0007669"/>
    <property type="project" value="InterPro"/>
</dbReference>
<dbReference type="GO" id="GO:0004135">
    <property type="term" value="F:amylo-alpha-1,6-glucosidase activity"/>
    <property type="evidence" value="ECO:0007669"/>
    <property type="project" value="InterPro"/>
</dbReference>
<accession>A0A261F9I2</accession>
<dbReference type="Gene3D" id="3.20.20.80">
    <property type="entry name" value="Glycosidases"/>
    <property type="match status" value="1"/>
</dbReference>
<dbReference type="SUPFAM" id="SSF81296">
    <property type="entry name" value="E set domains"/>
    <property type="match status" value="1"/>
</dbReference>
<dbReference type="Pfam" id="PF00128">
    <property type="entry name" value="Alpha-amylase"/>
    <property type="match status" value="1"/>
</dbReference>
<evidence type="ECO:0000256" key="1">
    <source>
        <dbReference type="ARBA" id="ARBA00008061"/>
    </source>
</evidence>
<protein>
    <submittedName>
        <fullName evidence="3">Glycogen debranching protein</fullName>
    </submittedName>
</protein>
<dbReference type="InterPro" id="IPR006047">
    <property type="entry name" value="GH13_cat_dom"/>
</dbReference>
<dbReference type="Gene3D" id="2.60.40.1180">
    <property type="entry name" value="Golgi alpha-mannosidase II"/>
    <property type="match status" value="1"/>
</dbReference>
<feature type="domain" description="Glycosyl hydrolase family 13 catalytic" evidence="2">
    <location>
        <begin position="216"/>
        <end position="646"/>
    </location>
</feature>
<dbReference type="CDD" id="cd11326">
    <property type="entry name" value="AmyAc_Glg_debranch"/>
    <property type="match status" value="1"/>
</dbReference>
<proteinExistence type="inferred from homology"/>
<dbReference type="InterPro" id="IPR013780">
    <property type="entry name" value="Glyco_hydro_b"/>
</dbReference>
<keyword evidence="4" id="KW-1185">Reference proteome</keyword>
<comment type="caution">
    <text evidence="3">The sequence shown here is derived from an EMBL/GenBank/DDBJ whole genome shotgun (WGS) entry which is preliminary data.</text>
</comment>
<dbReference type="RefSeq" id="WP_094689362.1">
    <property type="nucleotide sequence ID" value="NZ_JACBYZ010000001.1"/>
</dbReference>
<dbReference type="InterPro" id="IPR017853">
    <property type="entry name" value="GH"/>
</dbReference>
<sequence length="829" mass="93227">MKLPALHRYATRPGVFLTDDGGADAVVWSDTAEALWLSVIEDVGKPSVFADISLEYGEGIDSDAFFDAARRNPVVSRVIHDVHETLFQMQGPNYGKWMVHIPRVWEGMRYGYRADGPWRPQEGLQFNPRKFLIDPCAKGLEGGTHYGPELFAGLATTHHDGSVTSNPYSARSELDSIGYVPYSVFLTSHGTNSEDETREPTLDHPHIPWARTIIYELHVKGFTAQAPWLPQHLRGTYAGLAHPQTIAYLKGLGITSVELLPILASQTEPGIAARGMHNYWGYSPLNFFSPNPAYATKEHQRLGAKAVRQEVIDMVRALHQAGLEVILDVVYNHSCEGSQDGYSLSWRGLNGFSYYRRNPDVPSQLIDTTGTGNTFNFLNTEVINLAVDSLRYWAKTIGVDGFRFDLAVSLARLEYDFTPHHPFLYAIRADKLLGNLKLIMEPWDTGGGGWRTGKFNMPFSEWNDHFRDSTRRFWLTDQARLRNNWPAEIGMQEIATRLCGSSDLFASEPGRGAAASVNFLTAHDGFTLADLTRYDHKHNEANGENNMDGTSANFSDNFGVEGTTQDSQIGLLRQRAALGMIGQLLMSLGTPMLQAGDEFGRTQQGNNNAYCQDSPVSWLDWSWLTLGTEAWQTQRFRSTRKLLHLRQRLNQFHHHAFFTKTTKLGLLSPSQWVDWYIANGEHPSDNDWFNTQQRSFVMRLRSDNLSDVLVVINGDQITRDFLLPHDCGWELLWTSQNIHLTPAEGSQERVDEPTSYPYPAGGDALPSQTSLDAFHFDKESATTEEEMFLVSTTIRAAQEVDEQEHQLDVANPGEHVAIPGFTISLWLQR</sequence>
<dbReference type="CDD" id="cd02856">
    <property type="entry name" value="E_set_GDE_Isoamylase_N"/>
    <property type="match status" value="1"/>
</dbReference>
<dbReference type="Gene3D" id="2.60.40.10">
    <property type="entry name" value="Immunoglobulins"/>
    <property type="match status" value="1"/>
</dbReference>
<dbReference type="InterPro" id="IPR044505">
    <property type="entry name" value="GlgX_Isoamylase_N_E_set"/>
</dbReference>
<organism evidence="3 4">
    <name type="scientific">Aeriscardovia aeriphila</name>
    <dbReference type="NCBI Taxonomy" id="218139"/>
    <lineage>
        <taxon>Bacteria</taxon>
        <taxon>Bacillati</taxon>
        <taxon>Actinomycetota</taxon>
        <taxon>Actinomycetes</taxon>
        <taxon>Bifidobacteriales</taxon>
        <taxon>Bifidobacteriaceae</taxon>
        <taxon>Aeriscardovia</taxon>
    </lineage>
</organism>
<dbReference type="SUPFAM" id="SSF51011">
    <property type="entry name" value="Glycosyl hydrolase domain"/>
    <property type="match status" value="1"/>
</dbReference>
<comment type="similarity">
    <text evidence="1">Belongs to the glycosyl hydrolase 13 family.</text>
</comment>
<dbReference type="SUPFAM" id="SSF51445">
    <property type="entry name" value="(Trans)glycosidases"/>
    <property type="match status" value="1"/>
</dbReference>
<dbReference type="SMART" id="SM00642">
    <property type="entry name" value="Aamy"/>
    <property type="match status" value="1"/>
</dbReference>
<dbReference type="InterPro" id="IPR014756">
    <property type="entry name" value="Ig_E-set"/>
</dbReference>
<dbReference type="NCBIfam" id="TIGR02100">
    <property type="entry name" value="glgX_debranch"/>
    <property type="match status" value="1"/>
</dbReference>
<dbReference type="EMBL" id="MWWU01000002">
    <property type="protein sequence ID" value="OZG55744.1"/>
    <property type="molecule type" value="Genomic_DNA"/>
</dbReference>
<dbReference type="AlphaFoldDB" id="A0A261F9I2"/>
<dbReference type="InterPro" id="IPR011837">
    <property type="entry name" value="Glycogen_debranch_GlgX"/>
</dbReference>
<evidence type="ECO:0000313" key="3">
    <source>
        <dbReference type="EMBL" id="OZG55744.1"/>
    </source>
</evidence>